<dbReference type="GO" id="GO:0004016">
    <property type="term" value="F:adenylate cyclase activity"/>
    <property type="evidence" value="ECO:0007669"/>
    <property type="project" value="TreeGrafter"/>
</dbReference>
<sequence length="824" mass="94170">MIQLSCTSSQSEKTPTFGARCSSESDFFSTSSSSQGLTLGSEFSETSISLTKLLVLQTVFQKFELLAKLADHWKTPMVFFGLNPDLARKLEPSSKWKNRQLNFALAESSWKFLAALCSLLVKRNYPLVHIITDDRSTLRSLQMRNCLWEAGIKTASKSFEESEEFFSDKDGVYVITLSDDDYTRKVVGTIQGARPTEVWLSSVSQPATISSVCPRCILPVQSKSGTSLKDDLMDVLTILERPSDDSSTIDVKDQKSRSSRARERISELLEKKRHFTATWARKSGPIARVNCVDENCREPEITELEEDFWEKRIPETTQLDEKNIETAVAMVLLTTFALAVFFLTVFVHKIFTLCMQKSLGEIKLDWNYPAESLRSLKPRSTEGENFSLRRNRAVLAGVEGKLLYRKLRLRERLRIEKCDLKLLKKMKLVNHENVSSFVGICVRRNGILFLWSDCPRGTLKDLIYSSKFTRNPKVNGCLLHEIITGLEYLHSSPTAHHGKLTSTTVVFDRNWTLKLCDFGVDFFENKWSDGKERDQDRLEWLYAAPEVRKKKRSKKKSLGSVEERQAADIYSLGIVAYEIYFCSLPFPDQQDILELANQAYEGHDIGRPKIRESWKFDSVLQNMIEKCWSEKWMIRPKAESVRFLVDSSIKRAESIADAMIDVIDTYTKSLNRRLQETDALKEEAVDRADRLLQHLVPRSFFAEMKTSGQISPRTTSSSSVFYSDFQGSRAFFRKFSPTEMVIYLNKIYSKFDLLANEYNCSKISVVGDVFLVASGLQGEAGTRHVANIANYSLQFLRVCFQPHESQTLFSFSKKATGCFEMENH</sequence>
<dbReference type="Gene3D" id="1.10.510.10">
    <property type="entry name" value="Transferase(Phosphotransferase) domain 1"/>
    <property type="match status" value="1"/>
</dbReference>
<evidence type="ECO:0000259" key="12">
    <source>
        <dbReference type="PROSITE" id="PS50011"/>
    </source>
</evidence>
<dbReference type="PROSITE" id="PS50125">
    <property type="entry name" value="GUANYLATE_CYCLASE_2"/>
    <property type="match status" value="1"/>
</dbReference>
<evidence type="ECO:0000256" key="10">
    <source>
        <dbReference type="ARBA" id="ARBA00023293"/>
    </source>
</evidence>
<dbReference type="SUPFAM" id="SSF56112">
    <property type="entry name" value="Protein kinase-like (PK-like)"/>
    <property type="match status" value="1"/>
</dbReference>
<dbReference type="SMART" id="SM00044">
    <property type="entry name" value="CYCc"/>
    <property type="match status" value="1"/>
</dbReference>
<dbReference type="PANTHER" id="PTHR11920:SF342">
    <property type="entry name" value="RECEPTOR-TYPE GUANYLATE CYCLASE GCY-29"/>
    <property type="match status" value="1"/>
</dbReference>
<keyword evidence="8" id="KW-0325">Glycoprotein</keyword>
<dbReference type="Gene3D" id="3.30.70.1230">
    <property type="entry name" value="Nucleotide cyclase"/>
    <property type="match status" value="1"/>
</dbReference>
<reference evidence="14" key="1">
    <citation type="submission" date="2020-10" db="EMBL/GenBank/DDBJ databases">
        <authorList>
            <person name="Kikuchi T."/>
        </authorList>
    </citation>
    <scope>NUCLEOTIDE SEQUENCE</scope>
    <source>
        <strain evidence="14">NKZ352</strain>
    </source>
</reference>
<evidence type="ECO:0000256" key="5">
    <source>
        <dbReference type="ARBA" id="ARBA00022741"/>
    </source>
</evidence>
<gene>
    <name evidence="14" type="ORF">CAUJ_LOCUS12893</name>
</gene>
<evidence type="ECO:0000313" key="15">
    <source>
        <dbReference type="Proteomes" id="UP000835052"/>
    </source>
</evidence>
<comment type="subcellular location">
    <subcellularLocation>
        <location evidence="2">Membrane</location>
        <topology evidence="2">Single-pass membrane protein</topology>
    </subcellularLocation>
</comment>
<dbReference type="GO" id="GO:0005886">
    <property type="term" value="C:plasma membrane"/>
    <property type="evidence" value="ECO:0007669"/>
    <property type="project" value="TreeGrafter"/>
</dbReference>
<feature type="domain" description="Guanylate cyclase" evidence="13">
    <location>
        <begin position="719"/>
        <end position="796"/>
    </location>
</feature>
<dbReference type="GO" id="GO:0007168">
    <property type="term" value="P:receptor guanylyl cyclase signaling pathway"/>
    <property type="evidence" value="ECO:0007669"/>
    <property type="project" value="TreeGrafter"/>
</dbReference>
<feature type="transmembrane region" description="Helical" evidence="11">
    <location>
        <begin position="327"/>
        <end position="347"/>
    </location>
</feature>
<proteinExistence type="predicted"/>
<feature type="domain" description="Protein kinase" evidence="12">
    <location>
        <begin position="353"/>
        <end position="649"/>
    </location>
</feature>
<dbReference type="OrthoDB" id="4062651at2759"/>
<evidence type="ECO:0000256" key="3">
    <source>
        <dbReference type="ARBA" id="ARBA00012202"/>
    </source>
</evidence>
<keyword evidence="4 11" id="KW-0812">Transmembrane</keyword>
<evidence type="ECO:0000256" key="9">
    <source>
        <dbReference type="ARBA" id="ARBA00023239"/>
    </source>
</evidence>
<dbReference type="GO" id="GO:0035556">
    <property type="term" value="P:intracellular signal transduction"/>
    <property type="evidence" value="ECO:0007669"/>
    <property type="project" value="InterPro"/>
</dbReference>
<dbReference type="Proteomes" id="UP000835052">
    <property type="component" value="Unassembled WGS sequence"/>
</dbReference>
<evidence type="ECO:0000256" key="1">
    <source>
        <dbReference type="ARBA" id="ARBA00001436"/>
    </source>
</evidence>
<dbReference type="InterPro" id="IPR050401">
    <property type="entry name" value="Cyclic_nucleotide_synthase"/>
</dbReference>
<dbReference type="Pfam" id="PF00211">
    <property type="entry name" value="Guanylate_cyc"/>
    <property type="match status" value="1"/>
</dbReference>
<dbReference type="EC" id="4.6.1.2" evidence="3"/>
<evidence type="ECO:0000256" key="7">
    <source>
        <dbReference type="ARBA" id="ARBA00023136"/>
    </source>
</evidence>
<dbReference type="InterPro" id="IPR029787">
    <property type="entry name" value="Nucleotide_cyclase"/>
</dbReference>
<comment type="catalytic activity">
    <reaction evidence="1">
        <text>GTP = 3',5'-cyclic GMP + diphosphate</text>
        <dbReference type="Rhea" id="RHEA:13665"/>
        <dbReference type="ChEBI" id="CHEBI:33019"/>
        <dbReference type="ChEBI" id="CHEBI:37565"/>
        <dbReference type="ChEBI" id="CHEBI:57746"/>
        <dbReference type="EC" id="4.6.1.2"/>
    </reaction>
</comment>
<evidence type="ECO:0000313" key="14">
    <source>
        <dbReference type="EMBL" id="CAD6196982.1"/>
    </source>
</evidence>
<evidence type="ECO:0000256" key="2">
    <source>
        <dbReference type="ARBA" id="ARBA00004167"/>
    </source>
</evidence>
<keyword evidence="15" id="KW-1185">Reference proteome</keyword>
<dbReference type="InterPro" id="IPR011009">
    <property type="entry name" value="Kinase-like_dom_sf"/>
</dbReference>
<comment type="caution">
    <text evidence="14">The sequence shown here is derived from an EMBL/GenBank/DDBJ whole genome shotgun (WGS) entry which is preliminary data.</text>
</comment>
<dbReference type="GO" id="GO:0004383">
    <property type="term" value="F:guanylate cyclase activity"/>
    <property type="evidence" value="ECO:0007669"/>
    <property type="project" value="UniProtKB-EC"/>
</dbReference>
<dbReference type="Pfam" id="PF07714">
    <property type="entry name" value="PK_Tyr_Ser-Thr"/>
    <property type="match status" value="1"/>
</dbReference>
<dbReference type="GO" id="GO:0001653">
    <property type="term" value="F:peptide receptor activity"/>
    <property type="evidence" value="ECO:0007669"/>
    <property type="project" value="TreeGrafter"/>
</dbReference>
<dbReference type="GO" id="GO:0004672">
    <property type="term" value="F:protein kinase activity"/>
    <property type="evidence" value="ECO:0007669"/>
    <property type="project" value="InterPro"/>
</dbReference>
<evidence type="ECO:0000259" key="13">
    <source>
        <dbReference type="PROSITE" id="PS50125"/>
    </source>
</evidence>
<evidence type="ECO:0000256" key="8">
    <source>
        <dbReference type="ARBA" id="ARBA00023180"/>
    </source>
</evidence>
<keyword evidence="9" id="KW-0456">Lyase</keyword>
<dbReference type="InterPro" id="IPR001245">
    <property type="entry name" value="Ser-Thr/Tyr_kinase_cat_dom"/>
</dbReference>
<dbReference type="PANTHER" id="PTHR11920">
    <property type="entry name" value="GUANYLYL CYCLASE"/>
    <property type="match status" value="1"/>
</dbReference>
<dbReference type="SUPFAM" id="SSF55073">
    <property type="entry name" value="Nucleotide cyclase"/>
    <property type="match status" value="1"/>
</dbReference>
<keyword evidence="7 11" id="KW-0472">Membrane</keyword>
<evidence type="ECO:0000256" key="4">
    <source>
        <dbReference type="ARBA" id="ARBA00022692"/>
    </source>
</evidence>
<dbReference type="PROSITE" id="PS50011">
    <property type="entry name" value="PROTEIN_KINASE_DOM"/>
    <property type="match status" value="1"/>
</dbReference>
<dbReference type="GO" id="GO:0005524">
    <property type="term" value="F:ATP binding"/>
    <property type="evidence" value="ECO:0007669"/>
    <property type="project" value="InterPro"/>
</dbReference>
<keyword evidence="6 11" id="KW-1133">Transmembrane helix</keyword>
<dbReference type="InterPro" id="IPR000719">
    <property type="entry name" value="Prot_kinase_dom"/>
</dbReference>
<name>A0A8S1HM46_9PELO</name>
<protein>
    <recommendedName>
        <fullName evidence="3">guanylate cyclase</fullName>
        <ecNumber evidence="3">4.6.1.2</ecNumber>
    </recommendedName>
</protein>
<organism evidence="14 15">
    <name type="scientific">Caenorhabditis auriculariae</name>
    <dbReference type="NCBI Taxonomy" id="2777116"/>
    <lineage>
        <taxon>Eukaryota</taxon>
        <taxon>Metazoa</taxon>
        <taxon>Ecdysozoa</taxon>
        <taxon>Nematoda</taxon>
        <taxon>Chromadorea</taxon>
        <taxon>Rhabditida</taxon>
        <taxon>Rhabditina</taxon>
        <taxon>Rhabditomorpha</taxon>
        <taxon>Rhabditoidea</taxon>
        <taxon>Rhabditidae</taxon>
        <taxon>Peloderinae</taxon>
        <taxon>Caenorhabditis</taxon>
    </lineage>
</organism>
<evidence type="ECO:0000256" key="11">
    <source>
        <dbReference type="SAM" id="Phobius"/>
    </source>
</evidence>
<accession>A0A8S1HM46</accession>
<dbReference type="AlphaFoldDB" id="A0A8S1HM46"/>
<keyword evidence="10" id="KW-0141">cGMP biosynthesis</keyword>
<dbReference type="InterPro" id="IPR001054">
    <property type="entry name" value="A/G_cyclase"/>
</dbReference>
<dbReference type="EMBL" id="CAJGYM010000083">
    <property type="protein sequence ID" value="CAD6196982.1"/>
    <property type="molecule type" value="Genomic_DNA"/>
</dbReference>
<keyword evidence="5" id="KW-0547">Nucleotide-binding</keyword>
<evidence type="ECO:0000256" key="6">
    <source>
        <dbReference type="ARBA" id="ARBA00022989"/>
    </source>
</evidence>